<proteinExistence type="predicted"/>
<dbReference type="OrthoDB" id="10280120at2759"/>
<evidence type="ECO:0000313" key="2">
    <source>
        <dbReference type="Proteomes" id="UP000789405"/>
    </source>
</evidence>
<reference evidence="1" key="1">
    <citation type="submission" date="2021-06" db="EMBL/GenBank/DDBJ databases">
        <authorList>
            <person name="Kallberg Y."/>
            <person name="Tangrot J."/>
            <person name="Rosling A."/>
        </authorList>
    </citation>
    <scope>NUCLEOTIDE SEQUENCE</scope>
    <source>
        <strain evidence="1">MA453B</strain>
    </source>
</reference>
<sequence length="447" mass="52934">MPPIMNQDFWETLSKDINRGFIATNRQDFIRACQQRIRTPVMDEDINEIDTFTYIREKDDYAFNIEVLYGSSCEGEVRQFESMIKQIYKNPEDNDVYNKNFTFPEDLRKPMDELPEYEFYEEYYDSLVKNINLTEITSNSDHITFTPKWFWANPLNKKRQHWMNLIRFLWYADLSEAPLDNKNYDNLRQLGSFTSVITRNKRVYSQIRIFIKHRWDVSCFITMDHSRYASKKNCRTIMSHDDYQNSEECSKTCLHDLDPTNPSPLHQYLVMQFNHIFTTTQSSGGFDFSYIQLVDEDNGYIMCPECGIIIIYGKSGPHNCDNDVPQNCKNGHIIVTGDHEYRWDAILLRKGKNWTSKRQKLPEHNALFKQQNPDATIACPLNYDMLLKGRIMLLTIPHASASFSCLHNLDVFKRYTLYFYDNHEECIISVNDGYNHLMAYKRLNDEN</sequence>
<comment type="caution">
    <text evidence="1">The sequence shown here is derived from an EMBL/GenBank/DDBJ whole genome shotgun (WGS) entry which is preliminary data.</text>
</comment>
<dbReference type="AlphaFoldDB" id="A0A9N9E746"/>
<protein>
    <submittedName>
        <fullName evidence="1">6921_t:CDS:1</fullName>
    </submittedName>
</protein>
<gene>
    <name evidence="1" type="ORF">DERYTH_LOCUS10795</name>
</gene>
<dbReference type="Proteomes" id="UP000789405">
    <property type="component" value="Unassembled WGS sequence"/>
</dbReference>
<dbReference type="EMBL" id="CAJVPY010006431">
    <property type="protein sequence ID" value="CAG8662601.1"/>
    <property type="molecule type" value="Genomic_DNA"/>
</dbReference>
<keyword evidence="2" id="KW-1185">Reference proteome</keyword>
<name>A0A9N9E746_9GLOM</name>
<accession>A0A9N9E746</accession>
<evidence type="ECO:0000313" key="1">
    <source>
        <dbReference type="EMBL" id="CAG8662601.1"/>
    </source>
</evidence>
<organism evidence="1 2">
    <name type="scientific">Dentiscutata erythropus</name>
    <dbReference type="NCBI Taxonomy" id="1348616"/>
    <lineage>
        <taxon>Eukaryota</taxon>
        <taxon>Fungi</taxon>
        <taxon>Fungi incertae sedis</taxon>
        <taxon>Mucoromycota</taxon>
        <taxon>Glomeromycotina</taxon>
        <taxon>Glomeromycetes</taxon>
        <taxon>Diversisporales</taxon>
        <taxon>Gigasporaceae</taxon>
        <taxon>Dentiscutata</taxon>
    </lineage>
</organism>